<protein>
    <submittedName>
        <fullName evidence="10">Raffinose/stachyose/melibiose transport system permease protein</fullName>
    </submittedName>
</protein>
<feature type="transmembrane region" description="Helical" evidence="7">
    <location>
        <begin position="83"/>
        <end position="108"/>
    </location>
</feature>
<organism evidence="10 11">
    <name type="scientific">Kineococcus rhizosphaerae</name>
    <dbReference type="NCBI Taxonomy" id="559628"/>
    <lineage>
        <taxon>Bacteria</taxon>
        <taxon>Bacillati</taxon>
        <taxon>Actinomycetota</taxon>
        <taxon>Actinomycetes</taxon>
        <taxon>Kineosporiales</taxon>
        <taxon>Kineosporiaceae</taxon>
        <taxon>Kineococcus</taxon>
    </lineage>
</organism>
<evidence type="ECO:0000256" key="7">
    <source>
        <dbReference type="RuleBase" id="RU363032"/>
    </source>
</evidence>
<dbReference type="InterPro" id="IPR035906">
    <property type="entry name" value="MetI-like_sf"/>
</dbReference>
<dbReference type="InterPro" id="IPR000515">
    <property type="entry name" value="MetI-like"/>
</dbReference>
<dbReference type="Pfam" id="PF00528">
    <property type="entry name" value="BPD_transp_1"/>
    <property type="match status" value="1"/>
</dbReference>
<feature type="region of interest" description="Disordered" evidence="8">
    <location>
        <begin position="1"/>
        <end position="21"/>
    </location>
</feature>
<dbReference type="GO" id="GO:0005886">
    <property type="term" value="C:plasma membrane"/>
    <property type="evidence" value="ECO:0007669"/>
    <property type="project" value="UniProtKB-SubCell"/>
</dbReference>
<dbReference type="RefSeq" id="WP_211298930.1">
    <property type="nucleotide sequence ID" value="NZ_PVZF01000017.1"/>
</dbReference>
<feature type="transmembrane region" description="Helical" evidence="7">
    <location>
        <begin position="27"/>
        <end position="47"/>
    </location>
</feature>
<evidence type="ECO:0000256" key="1">
    <source>
        <dbReference type="ARBA" id="ARBA00004651"/>
    </source>
</evidence>
<dbReference type="EMBL" id="PVZF01000017">
    <property type="protein sequence ID" value="PRY10264.1"/>
    <property type="molecule type" value="Genomic_DNA"/>
</dbReference>
<keyword evidence="2 7" id="KW-0813">Transport</keyword>
<keyword evidence="5 7" id="KW-1133">Transmembrane helix</keyword>
<feature type="transmembrane region" description="Helical" evidence="7">
    <location>
        <begin position="278"/>
        <end position="299"/>
    </location>
</feature>
<sequence>MAVLTRTRRQARTPAGRGPRPRRQWKAYLYLAPALLVLGVFLLYPLGQSVWISFFHWDGLTLATWAGTENYVDIVTDPRTRAAFGHAVVLIAFFSVLPVVFGLLLTAVMGRAARMRGLGFFRTVIFLPQVVASVVVATSWLAIYAPDGLLNQLLRAVGLGVATRSWLGDFGTALPAVGLVGSWVGTGLCLVLFLTGAAQIDRELYEAARLEGAGLFREFFAVTLPGLRGQVAVALTLTVVAALKTFDLVYVTTKGGPGDATSVPALLAYERAFQTNQVGSACAIGITLAVLILLVSLLISRVQPREED</sequence>
<keyword evidence="6 7" id="KW-0472">Membrane</keyword>
<dbReference type="CDD" id="cd06261">
    <property type="entry name" value="TM_PBP2"/>
    <property type="match status" value="1"/>
</dbReference>
<evidence type="ECO:0000256" key="4">
    <source>
        <dbReference type="ARBA" id="ARBA00022692"/>
    </source>
</evidence>
<dbReference type="InterPro" id="IPR051393">
    <property type="entry name" value="ABC_transporter_permease"/>
</dbReference>
<dbReference type="Proteomes" id="UP000238083">
    <property type="component" value="Unassembled WGS sequence"/>
</dbReference>
<name>A0A2T0QX95_9ACTN</name>
<dbReference type="PANTHER" id="PTHR30193">
    <property type="entry name" value="ABC TRANSPORTER PERMEASE PROTEIN"/>
    <property type="match status" value="1"/>
</dbReference>
<accession>A0A2T0QX95</accession>
<evidence type="ECO:0000313" key="10">
    <source>
        <dbReference type="EMBL" id="PRY10264.1"/>
    </source>
</evidence>
<gene>
    <name evidence="10" type="ORF">CLV37_11738</name>
</gene>
<evidence type="ECO:0000313" key="11">
    <source>
        <dbReference type="Proteomes" id="UP000238083"/>
    </source>
</evidence>
<feature type="transmembrane region" description="Helical" evidence="7">
    <location>
        <begin position="219"/>
        <end position="243"/>
    </location>
</feature>
<feature type="transmembrane region" description="Helical" evidence="7">
    <location>
        <begin position="173"/>
        <end position="198"/>
    </location>
</feature>
<comment type="similarity">
    <text evidence="7">Belongs to the binding-protein-dependent transport system permease family.</text>
</comment>
<dbReference type="AlphaFoldDB" id="A0A2T0QX95"/>
<reference evidence="10 11" key="1">
    <citation type="submission" date="2018-03" db="EMBL/GenBank/DDBJ databases">
        <title>Genomic Encyclopedia of Archaeal and Bacterial Type Strains, Phase II (KMG-II): from individual species to whole genera.</title>
        <authorList>
            <person name="Goeker M."/>
        </authorList>
    </citation>
    <scope>NUCLEOTIDE SEQUENCE [LARGE SCALE GENOMIC DNA]</scope>
    <source>
        <strain evidence="10 11">DSM 19711</strain>
    </source>
</reference>
<dbReference type="SUPFAM" id="SSF161098">
    <property type="entry name" value="MetI-like"/>
    <property type="match status" value="1"/>
</dbReference>
<keyword evidence="3" id="KW-1003">Cell membrane</keyword>
<proteinExistence type="inferred from homology"/>
<dbReference type="PANTHER" id="PTHR30193:SF37">
    <property type="entry name" value="INNER MEMBRANE ABC TRANSPORTER PERMEASE PROTEIN YCJO"/>
    <property type="match status" value="1"/>
</dbReference>
<feature type="domain" description="ABC transmembrane type-1" evidence="9">
    <location>
        <begin position="84"/>
        <end position="299"/>
    </location>
</feature>
<evidence type="ECO:0000256" key="6">
    <source>
        <dbReference type="ARBA" id="ARBA00023136"/>
    </source>
</evidence>
<dbReference type="GO" id="GO:0055085">
    <property type="term" value="P:transmembrane transport"/>
    <property type="evidence" value="ECO:0007669"/>
    <property type="project" value="InterPro"/>
</dbReference>
<feature type="compositionally biased region" description="Basic residues" evidence="8">
    <location>
        <begin position="1"/>
        <end position="11"/>
    </location>
</feature>
<evidence type="ECO:0000256" key="2">
    <source>
        <dbReference type="ARBA" id="ARBA00022448"/>
    </source>
</evidence>
<dbReference type="PROSITE" id="PS50928">
    <property type="entry name" value="ABC_TM1"/>
    <property type="match status" value="1"/>
</dbReference>
<evidence type="ECO:0000259" key="9">
    <source>
        <dbReference type="PROSITE" id="PS50928"/>
    </source>
</evidence>
<evidence type="ECO:0000256" key="8">
    <source>
        <dbReference type="SAM" id="MobiDB-lite"/>
    </source>
</evidence>
<keyword evidence="4 7" id="KW-0812">Transmembrane</keyword>
<dbReference type="SUPFAM" id="SSF160964">
    <property type="entry name" value="MalF N-terminal region-like"/>
    <property type="match status" value="1"/>
</dbReference>
<feature type="transmembrane region" description="Helical" evidence="7">
    <location>
        <begin position="120"/>
        <end position="145"/>
    </location>
</feature>
<evidence type="ECO:0000256" key="3">
    <source>
        <dbReference type="ARBA" id="ARBA00022475"/>
    </source>
</evidence>
<evidence type="ECO:0000256" key="5">
    <source>
        <dbReference type="ARBA" id="ARBA00022989"/>
    </source>
</evidence>
<comment type="subcellular location">
    <subcellularLocation>
        <location evidence="1 7">Cell membrane</location>
        <topology evidence="1 7">Multi-pass membrane protein</topology>
    </subcellularLocation>
</comment>
<comment type="caution">
    <text evidence="10">The sequence shown here is derived from an EMBL/GenBank/DDBJ whole genome shotgun (WGS) entry which is preliminary data.</text>
</comment>
<dbReference type="Gene3D" id="1.10.3720.10">
    <property type="entry name" value="MetI-like"/>
    <property type="match status" value="1"/>
</dbReference>
<keyword evidence="11" id="KW-1185">Reference proteome</keyword>